<comment type="similarity">
    <text evidence="3">Belongs to the aldo/keto reductase family. Aldo/keto reductase 2 subfamily.</text>
</comment>
<dbReference type="SUPFAM" id="SSF51430">
    <property type="entry name" value="NAD(P)-linked oxidoreductase"/>
    <property type="match status" value="1"/>
</dbReference>
<dbReference type="SUPFAM" id="SSF50630">
    <property type="entry name" value="Acid proteases"/>
    <property type="match status" value="1"/>
</dbReference>
<organism evidence="7 8">
    <name type="scientific">Aspergillus oryzae</name>
    <name type="common">Yellow koji mold</name>
    <dbReference type="NCBI Taxonomy" id="5062"/>
    <lineage>
        <taxon>Eukaryota</taxon>
        <taxon>Fungi</taxon>
        <taxon>Dikarya</taxon>
        <taxon>Ascomycota</taxon>
        <taxon>Pezizomycotina</taxon>
        <taxon>Eurotiomycetes</taxon>
        <taxon>Eurotiomycetidae</taxon>
        <taxon>Eurotiales</taxon>
        <taxon>Aspergillaceae</taxon>
        <taxon>Aspergillus</taxon>
        <taxon>Aspergillus subgen. Circumdati</taxon>
    </lineage>
</organism>
<dbReference type="InterPro" id="IPR036812">
    <property type="entry name" value="NAD(P)_OxRdtase_dom_sf"/>
</dbReference>
<feature type="compositionally biased region" description="Low complexity" evidence="4">
    <location>
        <begin position="496"/>
        <end position="508"/>
    </location>
</feature>
<dbReference type="InterPro" id="IPR033121">
    <property type="entry name" value="PEPTIDASE_A1"/>
</dbReference>
<evidence type="ECO:0000256" key="1">
    <source>
        <dbReference type="ARBA" id="ARBA00022857"/>
    </source>
</evidence>
<dbReference type="Gene3D" id="3.20.20.100">
    <property type="entry name" value="NADP-dependent oxidoreductase domain"/>
    <property type="match status" value="1"/>
</dbReference>
<protein>
    <submittedName>
        <fullName evidence="7">NADP-dependent oxidoreductase domain</fullName>
    </submittedName>
</protein>
<dbReference type="Pfam" id="PF00248">
    <property type="entry name" value="Aldo_ket_red"/>
    <property type="match status" value="1"/>
</dbReference>
<dbReference type="InterPro" id="IPR021109">
    <property type="entry name" value="Peptidase_aspartic_dom_sf"/>
</dbReference>
<evidence type="ECO:0000256" key="2">
    <source>
        <dbReference type="ARBA" id="ARBA00023002"/>
    </source>
</evidence>
<evidence type="ECO:0000256" key="3">
    <source>
        <dbReference type="ARBA" id="ARBA00038157"/>
    </source>
</evidence>
<feature type="domain" description="NADP-dependent oxidoreductase" evidence="6">
    <location>
        <begin position="2"/>
        <end position="206"/>
    </location>
</feature>
<dbReference type="PANTHER" id="PTHR43364">
    <property type="entry name" value="NADH-SPECIFIC METHYLGLYOXAL REDUCTASE-RELATED"/>
    <property type="match status" value="1"/>
</dbReference>
<sequence length="526" mass="56466">MRVSVERSLKKLQTDYIDLLYIHWWDFISSVEEVMHGLNNLVNSGKVLYLGVSDTPAWVVVKANDYARVHGLRPFSVYQGKWNAGFRDLEREIIPMCRDQGMAIAPWAPLGQGKFKSSEARSSDSEGGCGRASNMSEHDIQVSDALEKVAKRKNTTLHAVALAYVMHKTPSVFPIVGQRKVEHLKANVEALSVSLSDEDLAEIDNASSFDIGFPMNFIFRDSYTTNSTAADVSFTRVSAHIDAPPNPSPVRPRRHLSTDQDNFFLDDPTLSSTSKILDKGGFTIQYVTPGSGVKGDYVGDNFGFGSVTVQGLTMGVARQAQYVIKGIMGIGFAAGESIVSQGQRPHKNIIDMLVEQELINTRAYSLWLNDKLSNGNDACVFGVVPITDDSPILFGDTFLRSAYVVYDLDQQQIAIAPTWFNSEDTNIVEISGKTGSSSPNWKTAGSNAAKVTQTATGLQAPGGLSPATAPTGWVFSQTATPFHLPGKGGSVTGDQASSSPSKGAASSSVGIAVPGALASITVASLS</sequence>
<feature type="domain" description="Peptidase A1" evidence="5">
    <location>
        <begin position="267"/>
        <end position="383"/>
    </location>
</feature>
<dbReference type="VEuPathDB" id="FungiDB:AO090120000379"/>
<dbReference type="eggNOG" id="KOG1339">
    <property type="taxonomic scope" value="Eukaryota"/>
</dbReference>
<dbReference type="Proteomes" id="UP000190312">
    <property type="component" value="Unassembled WGS sequence"/>
</dbReference>
<evidence type="ECO:0000256" key="4">
    <source>
        <dbReference type="SAM" id="MobiDB-lite"/>
    </source>
</evidence>
<evidence type="ECO:0000313" key="7">
    <source>
        <dbReference type="EMBL" id="OOO13894.1"/>
    </source>
</evidence>
<comment type="caution">
    <text evidence="7">The sequence shown here is derived from an EMBL/GenBank/DDBJ whole genome shotgun (WGS) entry which is preliminary data.</text>
</comment>
<accession>A0A1S9DXW1</accession>
<feature type="region of interest" description="Disordered" evidence="4">
    <location>
        <begin position="115"/>
        <end position="134"/>
    </location>
</feature>
<keyword evidence="2" id="KW-0560">Oxidoreductase</keyword>
<dbReference type="VEuPathDB" id="FungiDB:AO090023000269"/>
<dbReference type="InterPro" id="IPR050523">
    <property type="entry name" value="AKR_Detox_Biosynth"/>
</dbReference>
<dbReference type="InterPro" id="IPR023210">
    <property type="entry name" value="NADP_OxRdtase_dom"/>
</dbReference>
<dbReference type="AlphaFoldDB" id="A0A1S9DXW1"/>
<dbReference type="PANTHER" id="PTHR43364:SF7">
    <property type="entry name" value="NADP-DEPENDENT OXIDOREDUCTASE DOMAIN-CONTAINING PROTEIN-RELATED"/>
    <property type="match status" value="1"/>
</dbReference>
<dbReference type="Pfam" id="PF00026">
    <property type="entry name" value="Asp"/>
    <property type="match status" value="1"/>
</dbReference>
<dbReference type="EMBL" id="MKZY01000001">
    <property type="protein sequence ID" value="OOO13894.1"/>
    <property type="molecule type" value="Genomic_DNA"/>
</dbReference>
<name>A0A1S9DXW1_ASPOZ</name>
<proteinExistence type="inferred from homology"/>
<evidence type="ECO:0000259" key="6">
    <source>
        <dbReference type="Pfam" id="PF00248"/>
    </source>
</evidence>
<dbReference type="Gene3D" id="2.40.70.10">
    <property type="entry name" value="Acid Proteases"/>
    <property type="match status" value="2"/>
</dbReference>
<dbReference type="GO" id="GO:0016491">
    <property type="term" value="F:oxidoreductase activity"/>
    <property type="evidence" value="ECO:0007669"/>
    <property type="project" value="UniProtKB-KW"/>
</dbReference>
<feature type="region of interest" description="Disordered" evidence="4">
    <location>
        <begin position="485"/>
        <end position="508"/>
    </location>
</feature>
<evidence type="ECO:0000313" key="8">
    <source>
        <dbReference type="Proteomes" id="UP000190312"/>
    </source>
</evidence>
<reference evidence="7 8" key="1">
    <citation type="submission" date="2016-10" db="EMBL/GenBank/DDBJ databases">
        <title>Genome sequencing of Aspergillus oryzae BCC7051.</title>
        <authorList>
            <person name="Thammarongtham C."/>
            <person name="Vorapreeda T."/>
            <person name="Nookaew I."/>
            <person name="Srisuk T."/>
            <person name="Land M."/>
            <person name="Jeennor S."/>
            <person name="Laoteng K."/>
        </authorList>
    </citation>
    <scope>NUCLEOTIDE SEQUENCE [LARGE SCALE GENOMIC DNA]</scope>
    <source>
        <strain evidence="7 8">BCC7051</strain>
    </source>
</reference>
<evidence type="ECO:0000259" key="5">
    <source>
        <dbReference type="Pfam" id="PF00026"/>
    </source>
</evidence>
<keyword evidence="1" id="KW-0521">NADP</keyword>
<gene>
    <name evidence="7" type="ORF">OAory_01024890</name>
</gene>